<reference evidence="1" key="1">
    <citation type="journal article" date="2020" name="Nature">
        <title>Giant virus diversity and host interactions through global metagenomics.</title>
        <authorList>
            <person name="Schulz F."/>
            <person name="Roux S."/>
            <person name="Paez-Espino D."/>
            <person name="Jungbluth S."/>
            <person name="Walsh D.A."/>
            <person name="Denef V.J."/>
            <person name="McMahon K.D."/>
            <person name="Konstantinidis K.T."/>
            <person name="Eloe-Fadrosh E.A."/>
            <person name="Kyrpides N.C."/>
            <person name="Woyke T."/>
        </authorList>
    </citation>
    <scope>NUCLEOTIDE SEQUENCE</scope>
    <source>
        <strain evidence="1">GVMAG-S-3300012919-55</strain>
    </source>
</reference>
<evidence type="ECO:0000313" key="1">
    <source>
        <dbReference type="EMBL" id="QHU17996.1"/>
    </source>
</evidence>
<proteinExistence type="predicted"/>
<protein>
    <submittedName>
        <fullName evidence="1">Uncharacterized protein</fullName>
    </submittedName>
</protein>
<dbReference type="EMBL" id="MN740921">
    <property type="protein sequence ID" value="QHU17996.1"/>
    <property type="molecule type" value="Genomic_DNA"/>
</dbReference>
<sequence length="122" mass="14137">MTSTQNCNYKYNYACEKKQSSDLLAYRLNSVFSEQKNPAQMAVLGSIPSKMNAQHFSYNSIDVESRLRGIQSCNLEGPSFNPELKKKDFYTQTMFDNNLKDNIYIPRPFYHDSSSRKGFHNI</sequence>
<organism evidence="1">
    <name type="scientific">viral metagenome</name>
    <dbReference type="NCBI Taxonomy" id="1070528"/>
    <lineage>
        <taxon>unclassified sequences</taxon>
        <taxon>metagenomes</taxon>
        <taxon>organismal metagenomes</taxon>
    </lineage>
</organism>
<dbReference type="AlphaFoldDB" id="A0A6C0KLF5"/>
<name>A0A6C0KLF5_9ZZZZ</name>
<accession>A0A6C0KLF5</accession>